<dbReference type="Proteomes" id="UP000191931">
    <property type="component" value="Unassembled WGS sequence"/>
</dbReference>
<protein>
    <recommendedName>
        <fullName evidence="3">Haloacid dehalogenase-like hydrolase</fullName>
    </recommendedName>
</protein>
<proteinExistence type="predicted"/>
<keyword evidence="2" id="KW-1185">Reference proteome</keyword>
<dbReference type="RefSeq" id="WP_139786918.1">
    <property type="nucleotide sequence ID" value="NZ_LT828570.1"/>
</dbReference>
<dbReference type="InterPro" id="IPR036412">
    <property type="entry name" value="HAD-like_sf"/>
</dbReference>
<dbReference type="OrthoDB" id="573782at2"/>
<evidence type="ECO:0000313" key="1">
    <source>
        <dbReference type="EMBL" id="SLM30986.1"/>
    </source>
</evidence>
<reference evidence="1 2" key="1">
    <citation type="submission" date="2017-03" db="EMBL/GenBank/DDBJ databases">
        <authorList>
            <person name="Afonso C.L."/>
            <person name="Miller P.J."/>
            <person name="Scott M.A."/>
            <person name="Spackman E."/>
            <person name="Goraichik I."/>
            <person name="Dimitrov K.M."/>
            <person name="Suarez D.L."/>
            <person name="Swayne D.E."/>
        </authorList>
    </citation>
    <scope>NUCLEOTIDE SEQUENCE [LARGE SCALE GENOMIC DNA]</scope>
    <source>
        <strain evidence="1">PRJEB14757</strain>
    </source>
</reference>
<evidence type="ECO:0000313" key="2">
    <source>
        <dbReference type="Proteomes" id="UP000191931"/>
    </source>
</evidence>
<name>A0A1W1HEY2_9BACT</name>
<dbReference type="Gene3D" id="3.40.50.1000">
    <property type="entry name" value="HAD superfamily/HAD-like"/>
    <property type="match status" value="1"/>
</dbReference>
<gene>
    <name evidence="1" type="ORF">MTBBW1_2560027</name>
</gene>
<organism evidence="1 2">
    <name type="scientific">Desulfamplus magnetovallimortis</name>
    <dbReference type="NCBI Taxonomy" id="1246637"/>
    <lineage>
        <taxon>Bacteria</taxon>
        <taxon>Pseudomonadati</taxon>
        <taxon>Thermodesulfobacteriota</taxon>
        <taxon>Desulfobacteria</taxon>
        <taxon>Desulfobacterales</taxon>
        <taxon>Desulfobacteraceae</taxon>
        <taxon>Desulfamplus</taxon>
    </lineage>
</organism>
<dbReference type="InterPro" id="IPR023214">
    <property type="entry name" value="HAD_sf"/>
</dbReference>
<dbReference type="SUPFAM" id="SSF56784">
    <property type="entry name" value="HAD-like"/>
    <property type="match status" value="1"/>
</dbReference>
<dbReference type="STRING" id="1246637.MTBBW1_2560027"/>
<evidence type="ECO:0008006" key="3">
    <source>
        <dbReference type="Google" id="ProtNLM"/>
    </source>
</evidence>
<accession>A0A1W1HEY2</accession>
<dbReference type="AlphaFoldDB" id="A0A1W1HEY2"/>
<sequence>MIIGIDFDNTLVCYDQLLLKLLKEQGFKIKPNITGKKKIRDWVRCQHDGESIWQKMQAKAYGPRINEADIFQGAYDFLQLCKKKGVTIYIVSHKTPYAAADSHQKNNLRGSAIKFLHKKGFFDNQGGALSQKHIFFENNRYKKINKIKSLNCDIFIDDLSELFLDINFPKSIKKILFSPHNPIISAQNPITAAPNPIIAAQNINICSNWQEIAQTIFG</sequence>
<dbReference type="EMBL" id="FWEV01000175">
    <property type="protein sequence ID" value="SLM30986.1"/>
    <property type="molecule type" value="Genomic_DNA"/>
</dbReference>